<protein>
    <submittedName>
        <fullName evidence="1">Uncharacterized protein</fullName>
    </submittedName>
</protein>
<comment type="caution">
    <text evidence="1">The sequence shown here is derived from an EMBL/GenBank/DDBJ whole genome shotgun (WGS) entry which is preliminary data.</text>
</comment>
<reference evidence="1 2" key="2">
    <citation type="submission" date="2007-08" db="EMBL/GenBank/DDBJ databases">
        <authorList>
            <person name="Fulton L."/>
            <person name="Clifton S."/>
            <person name="Fulton B."/>
            <person name="Xu J."/>
            <person name="Minx P."/>
            <person name="Pepin K.H."/>
            <person name="Johnson M."/>
            <person name="Thiruvilangam P."/>
            <person name="Bhonagiri V."/>
            <person name="Nash W.E."/>
            <person name="Wang C."/>
            <person name="Mardis E.R."/>
            <person name="Wilson R.K."/>
        </authorList>
    </citation>
    <scope>NUCLEOTIDE SEQUENCE [LARGE SCALE GENOMIC DNA]</scope>
    <source>
        <strain evidence="1 2">DSM 753</strain>
    </source>
</reference>
<dbReference type="HOGENOM" id="CLU_3326571_0_0_9"/>
<proteinExistence type="predicted"/>
<accession>A7VSV0</accession>
<reference evidence="1 2" key="1">
    <citation type="submission" date="2007-08" db="EMBL/GenBank/DDBJ databases">
        <title>Draft genome sequence of Clostridium leptum (DSM 753).</title>
        <authorList>
            <person name="Sudarsanam P."/>
            <person name="Ley R."/>
            <person name="Guruge J."/>
            <person name="Turnbaugh P.J."/>
            <person name="Mahowald M."/>
            <person name="Liep D."/>
            <person name="Gordon J."/>
        </authorList>
    </citation>
    <scope>NUCLEOTIDE SEQUENCE [LARGE SCALE GENOMIC DNA]</scope>
    <source>
        <strain evidence="1 2">DSM 753</strain>
    </source>
</reference>
<organism evidence="1 2">
    <name type="scientific">[Clostridium] leptum DSM 753</name>
    <dbReference type="NCBI Taxonomy" id="428125"/>
    <lineage>
        <taxon>Bacteria</taxon>
        <taxon>Bacillati</taxon>
        <taxon>Bacillota</taxon>
        <taxon>Clostridia</taxon>
        <taxon>Eubacteriales</taxon>
        <taxon>Oscillospiraceae</taxon>
        <taxon>Oscillospiraceae incertae sedis</taxon>
    </lineage>
</organism>
<sequence>MPFQYNKKVNIVFLQLLLKMAWNRHGNCCAGAGLYRAG</sequence>
<name>A7VSV0_9FIRM</name>
<evidence type="ECO:0000313" key="2">
    <source>
        <dbReference type="Proteomes" id="UP000003490"/>
    </source>
</evidence>
<evidence type="ECO:0000313" key="1">
    <source>
        <dbReference type="EMBL" id="EDO61246.1"/>
    </source>
</evidence>
<dbReference type="Proteomes" id="UP000003490">
    <property type="component" value="Unassembled WGS sequence"/>
</dbReference>
<dbReference type="AlphaFoldDB" id="A7VSV0"/>
<dbReference type="EMBL" id="ABCB02000018">
    <property type="protein sequence ID" value="EDO61246.1"/>
    <property type="molecule type" value="Genomic_DNA"/>
</dbReference>
<gene>
    <name evidence="1" type="ORF">CLOLEP_01641</name>
</gene>